<sequence length="59" mass="6540">MGRNLVEDLFSNEGNLVLKEYPGLCKVCHGERLVESIEIAAVQELFMLVSTSQEDLSAI</sequence>
<gene>
    <name evidence="1" type="ORF">SVIM_LOCUS53172</name>
</gene>
<dbReference type="AlphaFoldDB" id="A0A6N2KA93"/>
<name>A0A6N2KA93_SALVM</name>
<accession>A0A6N2KA93</accession>
<dbReference type="EMBL" id="CAADRP010000214">
    <property type="protein sequence ID" value="VFU24968.1"/>
    <property type="molecule type" value="Genomic_DNA"/>
</dbReference>
<protein>
    <submittedName>
        <fullName evidence="1">Uncharacterized protein</fullName>
    </submittedName>
</protein>
<reference evidence="1" key="1">
    <citation type="submission" date="2019-03" db="EMBL/GenBank/DDBJ databases">
        <authorList>
            <person name="Mank J."/>
            <person name="Almeida P."/>
        </authorList>
    </citation>
    <scope>NUCLEOTIDE SEQUENCE</scope>
    <source>
        <strain evidence="1">78183</strain>
    </source>
</reference>
<organism evidence="1">
    <name type="scientific">Salix viminalis</name>
    <name type="common">Common osier</name>
    <name type="synonym">Basket willow</name>
    <dbReference type="NCBI Taxonomy" id="40686"/>
    <lineage>
        <taxon>Eukaryota</taxon>
        <taxon>Viridiplantae</taxon>
        <taxon>Streptophyta</taxon>
        <taxon>Embryophyta</taxon>
        <taxon>Tracheophyta</taxon>
        <taxon>Spermatophyta</taxon>
        <taxon>Magnoliopsida</taxon>
        <taxon>eudicotyledons</taxon>
        <taxon>Gunneridae</taxon>
        <taxon>Pentapetalae</taxon>
        <taxon>rosids</taxon>
        <taxon>fabids</taxon>
        <taxon>Malpighiales</taxon>
        <taxon>Salicaceae</taxon>
        <taxon>Saliceae</taxon>
        <taxon>Salix</taxon>
    </lineage>
</organism>
<proteinExistence type="predicted"/>
<evidence type="ECO:0000313" key="1">
    <source>
        <dbReference type="EMBL" id="VFU24968.1"/>
    </source>
</evidence>